<name>A0A6A6G6Q5_9PEZI</name>
<dbReference type="EMBL" id="ML992510">
    <property type="protein sequence ID" value="KAF2221436.1"/>
    <property type="molecule type" value="Genomic_DNA"/>
</dbReference>
<protein>
    <submittedName>
        <fullName evidence="2">Uncharacterized protein</fullName>
    </submittedName>
</protein>
<feature type="region of interest" description="Disordered" evidence="1">
    <location>
        <begin position="141"/>
        <end position="296"/>
    </location>
</feature>
<accession>A0A6A6G6Q5</accession>
<dbReference type="OrthoDB" id="10416108at2759"/>
<feature type="compositionally biased region" description="Basic and acidic residues" evidence="1">
    <location>
        <begin position="244"/>
        <end position="255"/>
    </location>
</feature>
<organism evidence="2 3">
    <name type="scientific">Elsinoe ampelina</name>
    <dbReference type="NCBI Taxonomy" id="302913"/>
    <lineage>
        <taxon>Eukaryota</taxon>
        <taxon>Fungi</taxon>
        <taxon>Dikarya</taxon>
        <taxon>Ascomycota</taxon>
        <taxon>Pezizomycotina</taxon>
        <taxon>Dothideomycetes</taxon>
        <taxon>Dothideomycetidae</taxon>
        <taxon>Myriangiales</taxon>
        <taxon>Elsinoaceae</taxon>
        <taxon>Elsinoe</taxon>
    </lineage>
</organism>
<evidence type="ECO:0000313" key="3">
    <source>
        <dbReference type="Proteomes" id="UP000799538"/>
    </source>
</evidence>
<sequence>MSDLPAVDRGHEIMAQAIFVPLQFDPRTPRRHVPPGMRQHQLAQNIEQHQQRVRQNIAHLALSTPPPSHFPQPSGITKEDTDKLAAALDSRVPYRPSKPPTKPPNTSQVHDPAFYPLVLNQDLQSLYNNHAKQVKHSILTSHDPARLQSRPIPPPQTPKTGPGFGSSILTTRPSLPRSATVQPQSAAPPAAQMVAPGLPPASSSPTVVPAPSSAAAPPPRPSTTEDAPGRRQEVGPSVRARRRSLGDVRGVERVEGFFAPGQPARAGAGAAAGEKRAGGSEVFPERDPRRRRTGQW</sequence>
<feature type="compositionally biased region" description="Basic and acidic residues" evidence="1">
    <location>
        <begin position="273"/>
        <end position="288"/>
    </location>
</feature>
<feature type="compositionally biased region" description="Low complexity" evidence="1">
    <location>
        <begin position="178"/>
        <end position="215"/>
    </location>
</feature>
<keyword evidence="3" id="KW-1185">Reference proteome</keyword>
<dbReference type="Proteomes" id="UP000799538">
    <property type="component" value="Unassembled WGS sequence"/>
</dbReference>
<dbReference type="AlphaFoldDB" id="A0A6A6G6Q5"/>
<evidence type="ECO:0000256" key="1">
    <source>
        <dbReference type="SAM" id="MobiDB-lite"/>
    </source>
</evidence>
<feature type="compositionally biased region" description="Low complexity" evidence="1">
    <location>
        <begin position="256"/>
        <end position="272"/>
    </location>
</feature>
<reference evidence="3" key="1">
    <citation type="journal article" date="2020" name="Stud. Mycol.">
        <title>101 Dothideomycetes genomes: A test case for predicting lifestyles and emergence of pathogens.</title>
        <authorList>
            <person name="Haridas S."/>
            <person name="Albert R."/>
            <person name="Binder M."/>
            <person name="Bloem J."/>
            <person name="LaButti K."/>
            <person name="Salamov A."/>
            <person name="Andreopoulos B."/>
            <person name="Baker S."/>
            <person name="Barry K."/>
            <person name="Bills G."/>
            <person name="Bluhm B."/>
            <person name="Cannon C."/>
            <person name="Castanera R."/>
            <person name="Culley D."/>
            <person name="Daum C."/>
            <person name="Ezra D."/>
            <person name="Gonzalez J."/>
            <person name="Henrissat B."/>
            <person name="Kuo A."/>
            <person name="Liang C."/>
            <person name="Lipzen A."/>
            <person name="Lutzoni F."/>
            <person name="Magnuson J."/>
            <person name="Mondo S."/>
            <person name="Nolan M."/>
            <person name="Ohm R."/>
            <person name="Pangilinan J."/>
            <person name="Park H.-J."/>
            <person name="Ramirez L."/>
            <person name="Alfaro M."/>
            <person name="Sun H."/>
            <person name="Tritt A."/>
            <person name="Yoshinaga Y."/>
            <person name="Zwiers L.-H."/>
            <person name="Turgeon B."/>
            <person name="Goodwin S."/>
            <person name="Spatafora J."/>
            <person name="Crous P."/>
            <person name="Grigoriev I."/>
        </authorList>
    </citation>
    <scope>NUCLEOTIDE SEQUENCE [LARGE SCALE GENOMIC DNA]</scope>
    <source>
        <strain evidence="3">CECT 20119</strain>
    </source>
</reference>
<proteinExistence type="predicted"/>
<evidence type="ECO:0000313" key="2">
    <source>
        <dbReference type="EMBL" id="KAF2221436.1"/>
    </source>
</evidence>
<gene>
    <name evidence="2" type="ORF">BDZ85DRAFT_17099</name>
</gene>